<accession>A0A0C3DU04</accession>
<dbReference type="HOGENOM" id="CLU_2722845_0_0_1"/>
<feature type="transmembrane region" description="Helical" evidence="1">
    <location>
        <begin position="36"/>
        <end position="55"/>
    </location>
</feature>
<sequence length="72" mass="8165">MRSAGEHLAKAAMCPERRSSLSCSVSPIDSCFYETLFFTVICTAGFPYALAFDLLTTRGILVLRFFRTQRYE</sequence>
<name>A0A0C3DU04_OIDMZ</name>
<keyword evidence="1" id="KW-1133">Transmembrane helix</keyword>
<evidence type="ECO:0000313" key="2">
    <source>
        <dbReference type="EMBL" id="KIN05568.1"/>
    </source>
</evidence>
<organism evidence="2 3">
    <name type="scientific">Oidiodendron maius (strain Zn)</name>
    <dbReference type="NCBI Taxonomy" id="913774"/>
    <lineage>
        <taxon>Eukaryota</taxon>
        <taxon>Fungi</taxon>
        <taxon>Dikarya</taxon>
        <taxon>Ascomycota</taxon>
        <taxon>Pezizomycotina</taxon>
        <taxon>Leotiomycetes</taxon>
        <taxon>Leotiomycetes incertae sedis</taxon>
        <taxon>Myxotrichaceae</taxon>
        <taxon>Oidiodendron</taxon>
    </lineage>
</organism>
<dbReference type="InParanoid" id="A0A0C3DU04"/>
<protein>
    <submittedName>
        <fullName evidence="2">Uncharacterized protein</fullName>
    </submittedName>
</protein>
<keyword evidence="3" id="KW-1185">Reference proteome</keyword>
<reference evidence="3" key="2">
    <citation type="submission" date="2015-01" db="EMBL/GenBank/DDBJ databases">
        <title>Evolutionary Origins and Diversification of the Mycorrhizal Mutualists.</title>
        <authorList>
            <consortium name="DOE Joint Genome Institute"/>
            <consortium name="Mycorrhizal Genomics Consortium"/>
            <person name="Kohler A."/>
            <person name="Kuo A."/>
            <person name="Nagy L.G."/>
            <person name="Floudas D."/>
            <person name="Copeland A."/>
            <person name="Barry K.W."/>
            <person name="Cichocki N."/>
            <person name="Veneault-Fourrey C."/>
            <person name="LaButti K."/>
            <person name="Lindquist E.A."/>
            <person name="Lipzen A."/>
            <person name="Lundell T."/>
            <person name="Morin E."/>
            <person name="Murat C."/>
            <person name="Riley R."/>
            <person name="Ohm R."/>
            <person name="Sun H."/>
            <person name="Tunlid A."/>
            <person name="Henrissat B."/>
            <person name="Grigoriev I.V."/>
            <person name="Hibbett D.S."/>
            <person name="Martin F."/>
        </authorList>
    </citation>
    <scope>NUCLEOTIDE SEQUENCE [LARGE SCALE GENOMIC DNA]</scope>
    <source>
        <strain evidence="3">Zn</strain>
    </source>
</reference>
<reference evidence="2 3" key="1">
    <citation type="submission" date="2014-04" db="EMBL/GenBank/DDBJ databases">
        <authorList>
            <consortium name="DOE Joint Genome Institute"/>
            <person name="Kuo A."/>
            <person name="Martino E."/>
            <person name="Perotto S."/>
            <person name="Kohler A."/>
            <person name="Nagy L.G."/>
            <person name="Floudas D."/>
            <person name="Copeland A."/>
            <person name="Barry K.W."/>
            <person name="Cichocki N."/>
            <person name="Veneault-Fourrey C."/>
            <person name="LaButti K."/>
            <person name="Lindquist E.A."/>
            <person name="Lipzen A."/>
            <person name="Lundell T."/>
            <person name="Morin E."/>
            <person name="Murat C."/>
            <person name="Sun H."/>
            <person name="Tunlid A."/>
            <person name="Henrissat B."/>
            <person name="Grigoriev I.V."/>
            <person name="Hibbett D.S."/>
            <person name="Martin F."/>
            <person name="Nordberg H.P."/>
            <person name="Cantor M.N."/>
            <person name="Hua S.X."/>
        </authorList>
    </citation>
    <scope>NUCLEOTIDE SEQUENCE [LARGE SCALE GENOMIC DNA]</scope>
    <source>
        <strain evidence="2 3">Zn</strain>
    </source>
</reference>
<evidence type="ECO:0000313" key="3">
    <source>
        <dbReference type="Proteomes" id="UP000054321"/>
    </source>
</evidence>
<evidence type="ECO:0000256" key="1">
    <source>
        <dbReference type="SAM" id="Phobius"/>
    </source>
</evidence>
<keyword evidence="1" id="KW-0812">Transmembrane</keyword>
<dbReference type="Proteomes" id="UP000054321">
    <property type="component" value="Unassembled WGS sequence"/>
</dbReference>
<proteinExistence type="predicted"/>
<dbReference type="AlphaFoldDB" id="A0A0C3DU04"/>
<gene>
    <name evidence="2" type="ORF">OIDMADRAFT_16882</name>
</gene>
<keyword evidence="1" id="KW-0472">Membrane</keyword>
<dbReference type="EMBL" id="KN832871">
    <property type="protein sequence ID" value="KIN05568.1"/>
    <property type="molecule type" value="Genomic_DNA"/>
</dbReference>